<evidence type="ECO:0000313" key="10">
    <source>
        <dbReference type="EMBL" id="RAZ79570.1"/>
    </source>
</evidence>
<feature type="transmembrane region" description="Helical" evidence="8">
    <location>
        <begin position="20"/>
        <end position="40"/>
    </location>
</feature>
<comment type="similarity">
    <text evidence="2">Belongs to the CpsC/CapA family.</text>
</comment>
<evidence type="ECO:0000313" key="11">
    <source>
        <dbReference type="Proteomes" id="UP000251002"/>
    </source>
</evidence>
<feature type="domain" description="Polysaccharide chain length determinant N-terminal" evidence="9">
    <location>
        <begin position="5"/>
        <end position="94"/>
    </location>
</feature>
<proteinExistence type="inferred from homology"/>
<feature type="compositionally biased region" description="Basic and acidic residues" evidence="7">
    <location>
        <begin position="230"/>
        <end position="249"/>
    </location>
</feature>
<dbReference type="AlphaFoldDB" id="A0A365L277"/>
<evidence type="ECO:0000256" key="8">
    <source>
        <dbReference type="SAM" id="Phobius"/>
    </source>
</evidence>
<keyword evidence="5 8" id="KW-1133">Transmembrane helix</keyword>
<sequence length="262" mass="28767">MKNPLNILEVLKSIRKRIPLILLLMITFIAASGAISYTLMKPVYQASTQILINQNDAAAQEFTTQDINTNLQLISTYNLIIKSKVILNDVIAELNLDETHQSLNDKIAVSNVENTQVITIDVTDPTMENAVLIANTTASIFEEKIPDLMKVDNVKILASAEVPPVPAPIKPDPVMNMLIGAVLGLLFGAGLSILIDQLNTTVRTEEDIEEIPGLQVLGIVSRVTDLKNDKKAEESYRGREMEPYVEQEKIQPASSAKIGGTY</sequence>
<dbReference type="RefSeq" id="WP_112223137.1">
    <property type="nucleotide sequence ID" value="NZ_CP047673.1"/>
</dbReference>
<evidence type="ECO:0000256" key="4">
    <source>
        <dbReference type="ARBA" id="ARBA00022692"/>
    </source>
</evidence>
<dbReference type="GO" id="GO:0004713">
    <property type="term" value="F:protein tyrosine kinase activity"/>
    <property type="evidence" value="ECO:0007669"/>
    <property type="project" value="TreeGrafter"/>
</dbReference>
<accession>A0A365L277</accession>
<keyword evidence="6 8" id="KW-0472">Membrane</keyword>
<feature type="transmembrane region" description="Helical" evidence="8">
    <location>
        <begin position="174"/>
        <end position="195"/>
    </location>
</feature>
<keyword evidence="3" id="KW-1003">Cell membrane</keyword>
<keyword evidence="4 8" id="KW-0812">Transmembrane</keyword>
<dbReference type="Proteomes" id="UP000251002">
    <property type="component" value="Unassembled WGS sequence"/>
</dbReference>
<comment type="caution">
    <text evidence="10">The sequence shown here is derived from an EMBL/GenBank/DDBJ whole genome shotgun (WGS) entry which is preliminary data.</text>
</comment>
<protein>
    <submittedName>
        <fullName evidence="10">Chain-length determining protein</fullName>
    </submittedName>
</protein>
<evidence type="ECO:0000256" key="2">
    <source>
        <dbReference type="ARBA" id="ARBA00006683"/>
    </source>
</evidence>
<dbReference type="InterPro" id="IPR003856">
    <property type="entry name" value="LPS_length_determ_N"/>
</dbReference>
<dbReference type="Pfam" id="PF02706">
    <property type="entry name" value="Wzz"/>
    <property type="match status" value="1"/>
</dbReference>
<evidence type="ECO:0000256" key="6">
    <source>
        <dbReference type="ARBA" id="ARBA00023136"/>
    </source>
</evidence>
<evidence type="ECO:0000259" key="9">
    <source>
        <dbReference type="Pfam" id="PF02706"/>
    </source>
</evidence>
<comment type="subcellular location">
    <subcellularLocation>
        <location evidence="1">Cell membrane</location>
        <topology evidence="1">Multi-pass membrane protein</topology>
    </subcellularLocation>
</comment>
<dbReference type="GO" id="GO:0005886">
    <property type="term" value="C:plasma membrane"/>
    <property type="evidence" value="ECO:0007669"/>
    <property type="project" value="UniProtKB-SubCell"/>
</dbReference>
<dbReference type="PANTHER" id="PTHR32309:SF13">
    <property type="entry name" value="FERRIC ENTEROBACTIN TRANSPORT PROTEIN FEPE"/>
    <property type="match status" value="1"/>
</dbReference>
<keyword evidence="11" id="KW-1185">Reference proteome</keyword>
<dbReference type="EMBL" id="QLZR01000002">
    <property type="protein sequence ID" value="RAZ79570.1"/>
    <property type="molecule type" value="Genomic_DNA"/>
</dbReference>
<name>A0A365L277_9BACL</name>
<evidence type="ECO:0000256" key="5">
    <source>
        <dbReference type="ARBA" id="ARBA00022989"/>
    </source>
</evidence>
<dbReference type="PANTHER" id="PTHR32309">
    <property type="entry name" value="TYROSINE-PROTEIN KINASE"/>
    <property type="match status" value="1"/>
</dbReference>
<feature type="region of interest" description="Disordered" evidence="7">
    <location>
        <begin position="230"/>
        <end position="262"/>
    </location>
</feature>
<evidence type="ECO:0000256" key="3">
    <source>
        <dbReference type="ARBA" id="ARBA00022475"/>
    </source>
</evidence>
<evidence type="ECO:0000256" key="7">
    <source>
        <dbReference type="SAM" id="MobiDB-lite"/>
    </source>
</evidence>
<organism evidence="10 11">
    <name type="scientific">Planococcus halotolerans</name>
    <dbReference type="NCBI Taxonomy" id="2233542"/>
    <lineage>
        <taxon>Bacteria</taxon>
        <taxon>Bacillati</taxon>
        <taxon>Bacillota</taxon>
        <taxon>Bacilli</taxon>
        <taxon>Bacillales</taxon>
        <taxon>Caryophanaceae</taxon>
        <taxon>Planococcus</taxon>
    </lineage>
</organism>
<reference evidence="10 11" key="1">
    <citation type="submission" date="2018-06" db="EMBL/GenBank/DDBJ databases">
        <title>The draft genome sequences of strains SCU63 and S1.</title>
        <authorList>
            <person name="Gan L."/>
        </authorList>
    </citation>
    <scope>NUCLEOTIDE SEQUENCE [LARGE SCALE GENOMIC DNA]</scope>
    <source>
        <strain evidence="10 11">SCU63</strain>
    </source>
</reference>
<dbReference type="InterPro" id="IPR050445">
    <property type="entry name" value="Bact_polysacc_biosynth/exp"/>
</dbReference>
<gene>
    <name evidence="10" type="ORF">DP120_08165</name>
</gene>
<evidence type="ECO:0000256" key="1">
    <source>
        <dbReference type="ARBA" id="ARBA00004651"/>
    </source>
</evidence>